<feature type="compositionally biased region" description="Low complexity" evidence="1">
    <location>
        <begin position="43"/>
        <end position="53"/>
    </location>
</feature>
<feature type="compositionally biased region" description="Polar residues" evidence="1">
    <location>
        <begin position="137"/>
        <end position="156"/>
    </location>
</feature>
<gene>
    <name evidence="2" type="ORF">g.77908</name>
</gene>
<dbReference type="EMBL" id="GGMS01001789">
    <property type="protein sequence ID" value="MBY70992.1"/>
    <property type="molecule type" value="Transcribed_RNA"/>
</dbReference>
<evidence type="ECO:0000313" key="2">
    <source>
        <dbReference type="EMBL" id="MBY70992.1"/>
    </source>
</evidence>
<feature type="compositionally biased region" description="Pro residues" evidence="1">
    <location>
        <begin position="27"/>
        <end position="42"/>
    </location>
</feature>
<dbReference type="OrthoDB" id="565731at2759"/>
<organism evidence="2">
    <name type="scientific">Sipha flava</name>
    <name type="common">yellow sugarcane aphid</name>
    <dbReference type="NCBI Taxonomy" id="143950"/>
    <lineage>
        <taxon>Eukaryota</taxon>
        <taxon>Metazoa</taxon>
        <taxon>Ecdysozoa</taxon>
        <taxon>Arthropoda</taxon>
        <taxon>Hexapoda</taxon>
        <taxon>Insecta</taxon>
        <taxon>Pterygota</taxon>
        <taxon>Neoptera</taxon>
        <taxon>Paraneoptera</taxon>
        <taxon>Hemiptera</taxon>
        <taxon>Sternorrhyncha</taxon>
        <taxon>Aphidomorpha</taxon>
        <taxon>Aphidoidea</taxon>
        <taxon>Aphididae</taxon>
        <taxon>Sipha</taxon>
    </lineage>
</organism>
<accession>A0A2S2Q1F8</accession>
<protein>
    <submittedName>
        <fullName evidence="2">Uncharacterized protein</fullName>
    </submittedName>
</protein>
<evidence type="ECO:0000256" key="1">
    <source>
        <dbReference type="SAM" id="MobiDB-lite"/>
    </source>
</evidence>
<sequence length="280" mass="30739">MDMHHYPQSHGYDEYSASVDSVAGSPAYPPAESPVYPPPPTGYPHQQQQQQQHQQHKITNQDVTAKSLSGLESLVEQIPNMNDNDQHSGHHHHHHQYMDESNSGGYMPGDYSCSPSLNYPYSSSPCAPQGNMNNFSVSSLTNGGNHHHQQASMSQPSNFSVSNLASSSYPPPPPPINYNHHHSGGVMMDMDRLQQQYQQPYNNQYGSSMQFNGGLGPPGNGYSHNTHNIHMPTPNFPYPPQNSMSYGNNNSGNGVSPYMQSSGGYLSVNRMDIGYGGGNY</sequence>
<feature type="compositionally biased region" description="Low complexity" evidence="1">
    <location>
        <begin position="157"/>
        <end position="168"/>
    </location>
</feature>
<feature type="region of interest" description="Disordered" evidence="1">
    <location>
        <begin position="80"/>
        <end position="103"/>
    </location>
</feature>
<name>A0A2S2Q1F8_9HEMI</name>
<feature type="region of interest" description="Disordered" evidence="1">
    <location>
        <begin position="137"/>
        <end position="169"/>
    </location>
</feature>
<reference evidence="2" key="1">
    <citation type="submission" date="2018-04" db="EMBL/GenBank/DDBJ databases">
        <title>Transcriptome assembly of Sipha flava.</title>
        <authorList>
            <person name="Scully E.D."/>
            <person name="Geib S.M."/>
            <person name="Palmer N.A."/>
            <person name="Koch K."/>
            <person name="Bradshaw J."/>
            <person name="Heng-Moss T."/>
            <person name="Sarath G."/>
        </authorList>
    </citation>
    <scope>NUCLEOTIDE SEQUENCE</scope>
</reference>
<proteinExistence type="predicted"/>
<dbReference type="AlphaFoldDB" id="A0A2S2Q1F8"/>
<feature type="region of interest" description="Disordered" evidence="1">
    <location>
        <begin position="1"/>
        <end position="60"/>
    </location>
</feature>